<protein>
    <submittedName>
        <fullName evidence="1">Uncharacterized protein</fullName>
    </submittedName>
</protein>
<name>A0A6M2F504_9ROSI</name>
<reference evidence="1" key="1">
    <citation type="submission" date="2020-03" db="EMBL/GenBank/DDBJ databases">
        <authorList>
            <person name="Zhang R."/>
        </authorList>
    </citation>
    <scope>NUCLEOTIDE SEQUENCE</scope>
</reference>
<organism evidence="1">
    <name type="scientific">Populus davidiana</name>
    <dbReference type="NCBI Taxonomy" id="266767"/>
    <lineage>
        <taxon>Eukaryota</taxon>
        <taxon>Viridiplantae</taxon>
        <taxon>Streptophyta</taxon>
        <taxon>Embryophyta</taxon>
        <taxon>Tracheophyta</taxon>
        <taxon>Spermatophyta</taxon>
        <taxon>Magnoliopsida</taxon>
        <taxon>eudicotyledons</taxon>
        <taxon>Gunneridae</taxon>
        <taxon>Pentapetalae</taxon>
        <taxon>rosids</taxon>
        <taxon>fabids</taxon>
        <taxon>Malpighiales</taxon>
        <taxon>Salicaceae</taxon>
        <taxon>Saliceae</taxon>
        <taxon>Populus</taxon>
    </lineage>
</organism>
<sequence>MLKKAALFDGSILYVPFCSCWLELGSKEGPLALQKWKFIRSSYASAVWCYVTAFKFLSSTATVLEGRLVFWKIFRRAPLVKVPSISHITFAFPFNGSDITCTL</sequence>
<dbReference type="EMBL" id="GILB01012310">
    <property type="protein sequence ID" value="NUU92643.1"/>
    <property type="molecule type" value="Transcribed_RNA"/>
</dbReference>
<dbReference type="AlphaFoldDB" id="A0A6M2F504"/>
<evidence type="ECO:0000313" key="1">
    <source>
        <dbReference type="EMBL" id="NUU92643.1"/>
    </source>
</evidence>
<proteinExistence type="predicted"/>
<accession>A0A6M2F504</accession>